<organism evidence="1">
    <name type="scientific">Cucumis melo</name>
    <name type="common">Muskmelon</name>
    <dbReference type="NCBI Taxonomy" id="3656"/>
    <lineage>
        <taxon>Eukaryota</taxon>
        <taxon>Viridiplantae</taxon>
        <taxon>Streptophyta</taxon>
        <taxon>Embryophyta</taxon>
        <taxon>Tracheophyta</taxon>
        <taxon>Spermatophyta</taxon>
        <taxon>Magnoliopsida</taxon>
        <taxon>eudicotyledons</taxon>
        <taxon>Gunneridae</taxon>
        <taxon>Pentapetalae</taxon>
        <taxon>rosids</taxon>
        <taxon>fabids</taxon>
        <taxon>Cucurbitales</taxon>
        <taxon>Cucurbitaceae</taxon>
        <taxon>Benincaseae</taxon>
        <taxon>Cucumis</taxon>
    </lineage>
</organism>
<sequence length="191" mass="21302">MNLRSVESAKLGGQQSRVVVACSTVHSLVFSTSSVGSSLSTPSSSENIIDQRVDHHLSCRSLHQSRRPPFVNHHPSVTSFQALSTPPSFVFRQPSPISHDWLDQIGSWCCGIFPKLRLNRIQPQLLLSIKSWVVTPIVFCVLLSNIRAQFNFATLILGRVREETNSLDSFKLSRMIILDGFKTVVESSVKK</sequence>
<name>A0A9I9EL24_CUCME</name>
<protein>
    <submittedName>
        <fullName evidence="1">Uncharacterized protein</fullName>
    </submittedName>
</protein>
<dbReference type="EnsemblPlants" id="MELO3C034893.2.1">
    <property type="protein sequence ID" value="MELO3C034893.2.1"/>
    <property type="gene ID" value="MELO3C034893.2"/>
</dbReference>
<accession>A0A9I9EL24</accession>
<proteinExistence type="predicted"/>
<evidence type="ECO:0000313" key="1">
    <source>
        <dbReference type="EnsemblPlants" id="MELO3C034893.2.1"/>
    </source>
</evidence>
<dbReference type="AlphaFoldDB" id="A0A9I9EL24"/>
<dbReference type="Gramene" id="MELO3C034893.2.1">
    <property type="protein sequence ID" value="MELO3C034893.2.1"/>
    <property type="gene ID" value="MELO3C034893.2"/>
</dbReference>
<reference evidence="1" key="1">
    <citation type="submission" date="2023-03" db="UniProtKB">
        <authorList>
            <consortium name="EnsemblPlants"/>
        </authorList>
    </citation>
    <scope>IDENTIFICATION</scope>
</reference>